<dbReference type="FunFam" id="1.10.287.130:FF:000002">
    <property type="entry name" value="Two-component osmosensing histidine kinase"/>
    <property type="match status" value="1"/>
</dbReference>
<evidence type="ECO:0000256" key="8">
    <source>
        <dbReference type="ARBA" id="ARBA00023012"/>
    </source>
</evidence>
<dbReference type="Proteomes" id="UP000663929">
    <property type="component" value="Chromosome"/>
</dbReference>
<evidence type="ECO:0000256" key="10">
    <source>
        <dbReference type="ARBA" id="ARBA00068150"/>
    </source>
</evidence>
<dbReference type="InterPro" id="IPR005467">
    <property type="entry name" value="His_kinase_dom"/>
</dbReference>
<proteinExistence type="predicted"/>
<dbReference type="EC" id="2.7.13.3" evidence="2"/>
<evidence type="ECO:0000259" key="13">
    <source>
        <dbReference type="PROSITE" id="PS50110"/>
    </source>
</evidence>
<keyword evidence="4" id="KW-0808">Transferase</keyword>
<feature type="modified residue" description="4-aspartylphosphate" evidence="11">
    <location>
        <position position="634"/>
    </location>
</feature>
<dbReference type="PANTHER" id="PTHR45339:SF1">
    <property type="entry name" value="HYBRID SIGNAL TRANSDUCTION HISTIDINE KINASE J"/>
    <property type="match status" value="1"/>
</dbReference>
<dbReference type="PRINTS" id="PR00344">
    <property type="entry name" value="BCTRLSENSOR"/>
</dbReference>
<evidence type="ECO:0000256" key="6">
    <source>
        <dbReference type="ARBA" id="ARBA00022777"/>
    </source>
</evidence>
<dbReference type="InterPro" id="IPR003661">
    <property type="entry name" value="HisK_dim/P_dom"/>
</dbReference>
<dbReference type="EMBL" id="CP071793">
    <property type="protein sequence ID" value="QTD48335.1"/>
    <property type="molecule type" value="Genomic_DNA"/>
</dbReference>
<evidence type="ECO:0000256" key="3">
    <source>
        <dbReference type="ARBA" id="ARBA00022553"/>
    </source>
</evidence>
<evidence type="ECO:0000256" key="2">
    <source>
        <dbReference type="ARBA" id="ARBA00012438"/>
    </source>
</evidence>
<evidence type="ECO:0000256" key="9">
    <source>
        <dbReference type="ARBA" id="ARBA00064003"/>
    </source>
</evidence>
<feature type="domain" description="Response regulatory" evidence="13">
    <location>
        <begin position="6"/>
        <end position="155"/>
    </location>
</feature>
<feature type="domain" description="Response regulatory" evidence="13">
    <location>
        <begin position="585"/>
        <end position="702"/>
    </location>
</feature>
<dbReference type="PROSITE" id="PS50109">
    <property type="entry name" value="HIS_KIN"/>
    <property type="match status" value="1"/>
</dbReference>
<reference evidence="14" key="1">
    <citation type="submission" date="2021-03" db="EMBL/GenBank/DDBJ databases">
        <title>Acanthopleuribacteraceae sp. M133.</title>
        <authorList>
            <person name="Wang G."/>
        </authorList>
    </citation>
    <scope>NUCLEOTIDE SEQUENCE</scope>
    <source>
        <strain evidence="14">M133</strain>
    </source>
</reference>
<sequence>MKINNRILIVDDNELIHKDFQKALASRYNTPVSRALDAFEEELFGIKAPTPAPEYQLASAFQGKEGYEMALAAHKEGSPFALAFIDVRMPPGWDGIKTAGHLLQEVENLEIVLCSAFTDYSWEEITELLGENDRVLFLRKPFDPVEVKQMALALTNKWSLRRVNLEHTRDVERARLLAEAANREKSEFLSNMSHEIRTPLNGVIGMANLLAQTEMTDEQREYVKAITYSADVLLDLINDILDFSKIEAGKVALELIDFNLRTTIADIMRMFQFKFEEANLSLQYQFAPGVPNWINGDPTRIRQILMNFLSNALKFTTKGGVMLRLELDEQPEADSDEIALRFEVKDTGIGISEMGLTKLFQSFSQVDSSTTRKYGGTGLGLVISKKLALMMGGHVGVHSKLGEGSTFWFTAKVTKSIPPSMESVPQGDVLAGRRALVFGSDKADSTELVRQLSEWGIHCKTVDRYSDLVTILDAEQKAESNFDLLIADYPLTKLDGDPLSERLRKRVAPATRNSVALVREPRPGDAAQVERAGFAAFLPMPVSAEDLKACLEQLSTRNKDGSTEKANAFYTRHRGQESQTDSIPSILLAEDNPVNQKVVLHLLRKAGYACDVAHNGREVLDAVRRRGYDLILMDCQMPEMDGFQATEKVRQMERDDRHTPIVALTANAIKGDREKCLAHGMDDYLTKPVRQKALLTVIQKWLAHEGSASVPDSSNP</sequence>
<feature type="domain" description="Response regulatory" evidence="13">
    <location>
        <begin position="434"/>
        <end position="555"/>
    </location>
</feature>
<name>A0A8A4TP16_SULCO</name>
<dbReference type="Pfam" id="PF00512">
    <property type="entry name" value="HisKA"/>
    <property type="match status" value="1"/>
</dbReference>
<dbReference type="PANTHER" id="PTHR45339">
    <property type="entry name" value="HYBRID SIGNAL TRANSDUCTION HISTIDINE KINASE J"/>
    <property type="match status" value="1"/>
</dbReference>
<dbReference type="InterPro" id="IPR003594">
    <property type="entry name" value="HATPase_dom"/>
</dbReference>
<dbReference type="InterPro" id="IPR036890">
    <property type="entry name" value="HATPase_C_sf"/>
</dbReference>
<keyword evidence="15" id="KW-1185">Reference proteome</keyword>
<dbReference type="GO" id="GO:0005524">
    <property type="term" value="F:ATP binding"/>
    <property type="evidence" value="ECO:0007669"/>
    <property type="project" value="UniProtKB-KW"/>
</dbReference>
<dbReference type="Gene3D" id="3.30.565.10">
    <property type="entry name" value="Histidine kinase-like ATPase, C-terminal domain"/>
    <property type="match status" value="1"/>
</dbReference>
<dbReference type="Pfam" id="PF02518">
    <property type="entry name" value="HATPase_c"/>
    <property type="match status" value="1"/>
</dbReference>
<keyword evidence="6" id="KW-0418">Kinase</keyword>
<feature type="domain" description="Histidine kinase" evidence="12">
    <location>
        <begin position="191"/>
        <end position="415"/>
    </location>
</feature>
<dbReference type="KEGG" id="scor:J3U87_22375"/>
<dbReference type="SUPFAM" id="SSF47384">
    <property type="entry name" value="Homodimeric domain of signal transducing histidine kinase"/>
    <property type="match status" value="1"/>
</dbReference>
<evidence type="ECO:0000256" key="11">
    <source>
        <dbReference type="PROSITE-ProRule" id="PRU00169"/>
    </source>
</evidence>
<feature type="modified residue" description="4-aspartylphosphate" evidence="11">
    <location>
        <position position="488"/>
    </location>
</feature>
<dbReference type="InterPro" id="IPR036097">
    <property type="entry name" value="HisK_dim/P_sf"/>
</dbReference>
<dbReference type="SMART" id="SM00448">
    <property type="entry name" value="REC"/>
    <property type="match status" value="3"/>
</dbReference>
<accession>A0A8A4TP16</accession>
<dbReference type="Gene3D" id="3.40.50.2300">
    <property type="match status" value="3"/>
</dbReference>
<dbReference type="InterPro" id="IPR011006">
    <property type="entry name" value="CheY-like_superfamily"/>
</dbReference>
<keyword evidence="8" id="KW-0902">Two-component regulatory system</keyword>
<keyword evidence="7" id="KW-0067">ATP-binding</keyword>
<dbReference type="CDD" id="cd16922">
    <property type="entry name" value="HATPase_EvgS-ArcB-TorS-like"/>
    <property type="match status" value="1"/>
</dbReference>
<dbReference type="InterPro" id="IPR001789">
    <property type="entry name" value="Sig_transdc_resp-reg_receiver"/>
</dbReference>
<dbReference type="PROSITE" id="PS50110">
    <property type="entry name" value="RESPONSE_REGULATORY"/>
    <property type="match status" value="3"/>
</dbReference>
<evidence type="ECO:0000256" key="7">
    <source>
        <dbReference type="ARBA" id="ARBA00022840"/>
    </source>
</evidence>
<keyword evidence="5" id="KW-0547">Nucleotide-binding</keyword>
<dbReference type="InterPro" id="IPR004358">
    <property type="entry name" value="Sig_transdc_His_kin-like_C"/>
</dbReference>
<evidence type="ECO:0000313" key="15">
    <source>
        <dbReference type="Proteomes" id="UP000663929"/>
    </source>
</evidence>
<dbReference type="CDD" id="cd17546">
    <property type="entry name" value="REC_hyHK_CKI1_RcsC-like"/>
    <property type="match status" value="1"/>
</dbReference>
<evidence type="ECO:0000256" key="4">
    <source>
        <dbReference type="ARBA" id="ARBA00022679"/>
    </source>
</evidence>
<dbReference type="Gene3D" id="1.10.287.130">
    <property type="match status" value="1"/>
</dbReference>
<dbReference type="RefSeq" id="WP_237377989.1">
    <property type="nucleotide sequence ID" value="NZ_CP071793.1"/>
</dbReference>
<evidence type="ECO:0000313" key="14">
    <source>
        <dbReference type="EMBL" id="QTD48335.1"/>
    </source>
</evidence>
<dbReference type="SMART" id="SM00387">
    <property type="entry name" value="HATPase_c"/>
    <property type="match status" value="1"/>
</dbReference>
<dbReference type="SUPFAM" id="SSF52172">
    <property type="entry name" value="CheY-like"/>
    <property type="match status" value="3"/>
</dbReference>
<dbReference type="AlphaFoldDB" id="A0A8A4TP16"/>
<protein>
    <recommendedName>
        <fullName evidence="10">Sensory/regulatory protein RpfC</fullName>
        <ecNumber evidence="2">2.7.13.3</ecNumber>
    </recommendedName>
</protein>
<gene>
    <name evidence="14" type="ORF">J3U87_22375</name>
</gene>
<organism evidence="14 15">
    <name type="scientific">Sulfidibacter corallicola</name>
    <dbReference type="NCBI Taxonomy" id="2818388"/>
    <lineage>
        <taxon>Bacteria</taxon>
        <taxon>Pseudomonadati</taxon>
        <taxon>Acidobacteriota</taxon>
        <taxon>Holophagae</taxon>
        <taxon>Acanthopleuribacterales</taxon>
        <taxon>Acanthopleuribacteraceae</taxon>
        <taxon>Sulfidibacter</taxon>
    </lineage>
</organism>
<evidence type="ECO:0000256" key="5">
    <source>
        <dbReference type="ARBA" id="ARBA00022741"/>
    </source>
</evidence>
<comment type="catalytic activity">
    <reaction evidence="1">
        <text>ATP + protein L-histidine = ADP + protein N-phospho-L-histidine.</text>
        <dbReference type="EC" id="2.7.13.3"/>
    </reaction>
</comment>
<dbReference type="GO" id="GO:0000155">
    <property type="term" value="F:phosphorelay sensor kinase activity"/>
    <property type="evidence" value="ECO:0007669"/>
    <property type="project" value="InterPro"/>
</dbReference>
<evidence type="ECO:0000256" key="1">
    <source>
        <dbReference type="ARBA" id="ARBA00000085"/>
    </source>
</evidence>
<dbReference type="SMART" id="SM00388">
    <property type="entry name" value="HisKA"/>
    <property type="match status" value="1"/>
</dbReference>
<evidence type="ECO:0000259" key="12">
    <source>
        <dbReference type="PROSITE" id="PS50109"/>
    </source>
</evidence>
<keyword evidence="3 11" id="KW-0597">Phosphoprotein</keyword>
<comment type="subunit">
    <text evidence="9">At low DSF concentrations, interacts with RpfF.</text>
</comment>
<dbReference type="CDD" id="cd00082">
    <property type="entry name" value="HisKA"/>
    <property type="match status" value="1"/>
</dbReference>
<dbReference type="FunFam" id="3.30.565.10:FF:000010">
    <property type="entry name" value="Sensor histidine kinase RcsC"/>
    <property type="match status" value="1"/>
</dbReference>
<dbReference type="Pfam" id="PF00072">
    <property type="entry name" value="Response_reg"/>
    <property type="match status" value="1"/>
</dbReference>
<feature type="modified residue" description="4-aspartylphosphate" evidence="11">
    <location>
        <position position="86"/>
    </location>
</feature>
<dbReference type="SUPFAM" id="SSF55874">
    <property type="entry name" value="ATPase domain of HSP90 chaperone/DNA topoisomerase II/histidine kinase"/>
    <property type="match status" value="1"/>
</dbReference>